<sequence length="86" mass="9313">MGMFYIFGAVAALALAVYVMVTIERLGAHDLWRYALYIAALIAGGAALFGVLHSSTQRIGIVCAVLVLAWRALSNRTKESKQQENA</sequence>
<keyword evidence="1" id="KW-0812">Transmembrane</keyword>
<evidence type="ECO:0000256" key="1">
    <source>
        <dbReference type="SAM" id="Phobius"/>
    </source>
</evidence>
<name>A0ABR5LKH1_9MYCO</name>
<gene>
    <name evidence="2" type="ORF">AN912_25545</name>
</gene>
<reference evidence="2 3" key="1">
    <citation type="submission" date="2015-09" db="EMBL/GenBank/DDBJ databases">
        <title>Genome Sequences of Mycobacterium immunogenum Isolates, Recuperated from a Chloraminated Drinking Water Distribution System Simulator Subjected to Episodes of Nitrification.</title>
        <authorList>
            <person name="Gomez-Alvarez V."/>
            <person name="Revetta R.P."/>
        </authorList>
    </citation>
    <scope>NUCLEOTIDE SEQUENCE [LARGE SCALE GENOMIC DNA]</scope>
    <source>
        <strain evidence="2 3">H076</strain>
    </source>
</reference>
<protein>
    <submittedName>
        <fullName evidence="2">Uncharacterized protein</fullName>
    </submittedName>
</protein>
<comment type="caution">
    <text evidence="2">The sequence shown here is derived from an EMBL/GenBank/DDBJ whole genome shotgun (WGS) entry which is preliminary data.</text>
</comment>
<evidence type="ECO:0000313" key="2">
    <source>
        <dbReference type="EMBL" id="KPG26216.1"/>
    </source>
</evidence>
<keyword evidence="1" id="KW-0472">Membrane</keyword>
<dbReference type="Proteomes" id="UP000037962">
    <property type="component" value="Unassembled WGS sequence"/>
</dbReference>
<evidence type="ECO:0000313" key="3">
    <source>
        <dbReference type="Proteomes" id="UP000037962"/>
    </source>
</evidence>
<feature type="transmembrane region" description="Helical" evidence="1">
    <location>
        <begin position="58"/>
        <end position="73"/>
    </location>
</feature>
<feature type="transmembrane region" description="Helical" evidence="1">
    <location>
        <begin position="6"/>
        <end position="23"/>
    </location>
</feature>
<keyword evidence="1" id="KW-1133">Transmembrane helix</keyword>
<proteinExistence type="predicted"/>
<keyword evidence="3" id="KW-1185">Reference proteome</keyword>
<dbReference type="EMBL" id="LJFS01000047">
    <property type="protein sequence ID" value="KPG26216.1"/>
    <property type="molecule type" value="Genomic_DNA"/>
</dbReference>
<organism evidence="2 3">
    <name type="scientific">Mycobacteroides immunogenum</name>
    <dbReference type="NCBI Taxonomy" id="83262"/>
    <lineage>
        <taxon>Bacteria</taxon>
        <taxon>Bacillati</taxon>
        <taxon>Actinomycetota</taxon>
        <taxon>Actinomycetes</taxon>
        <taxon>Mycobacteriales</taxon>
        <taxon>Mycobacteriaceae</taxon>
        <taxon>Mycobacteroides</taxon>
    </lineage>
</organism>
<accession>A0ABR5LKH1</accession>
<feature type="transmembrane region" description="Helical" evidence="1">
    <location>
        <begin position="35"/>
        <end position="52"/>
    </location>
</feature>